<feature type="region of interest" description="Disordered" evidence="1">
    <location>
        <begin position="1"/>
        <end position="66"/>
    </location>
</feature>
<dbReference type="InterPro" id="IPR012340">
    <property type="entry name" value="NA-bd_OB-fold"/>
</dbReference>
<evidence type="ECO:0000313" key="3">
    <source>
        <dbReference type="Proteomes" id="UP000589036"/>
    </source>
</evidence>
<gene>
    <name evidence="2" type="ORF">HDA32_002981</name>
</gene>
<organism evidence="2 3">
    <name type="scientific">Spinactinospora alkalitolerans</name>
    <dbReference type="NCBI Taxonomy" id="687207"/>
    <lineage>
        <taxon>Bacteria</taxon>
        <taxon>Bacillati</taxon>
        <taxon>Actinomycetota</taxon>
        <taxon>Actinomycetes</taxon>
        <taxon>Streptosporangiales</taxon>
        <taxon>Nocardiopsidaceae</taxon>
        <taxon>Spinactinospora</taxon>
    </lineage>
</organism>
<accession>A0A852TVW4</accession>
<evidence type="ECO:0000313" key="2">
    <source>
        <dbReference type="EMBL" id="NYE47861.1"/>
    </source>
</evidence>
<dbReference type="Gene3D" id="2.40.50.140">
    <property type="entry name" value="Nucleic acid-binding proteins"/>
    <property type="match status" value="1"/>
</dbReference>
<dbReference type="Proteomes" id="UP000589036">
    <property type="component" value="Unassembled WGS sequence"/>
</dbReference>
<sequence>MSTGTVKRFDSTRGFGATAQDDGADLFARHPDTGPRAFREPAEGRETGSDGLQSPQGERAALVRPR</sequence>
<name>A0A852TVW4_9ACTN</name>
<evidence type="ECO:0000256" key="1">
    <source>
        <dbReference type="SAM" id="MobiDB-lite"/>
    </source>
</evidence>
<dbReference type="SUPFAM" id="SSF50249">
    <property type="entry name" value="Nucleic acid-binding proteins"/>
    <property type="match status" value="1"/>
</dbReference>
<dbReference type="RefSeq" id="WP_179643741.1">
    <property type="nucleotide sequence ID" value="NZ_BAAAYY010000003.1"/>
</dbReference>
<reference evidence="2 3" key="1">
    <citation type="submission" date="2020-07" db="EMBL/GenBank/DDBJ databases">
        <title>Sequencing the genomes of 1000 actinobacteria strains.</title>
        <authorList>
            <person name="Klenk H.-P."/>
        </authorList>
    </citation>
    <scope>NUCLEOTIDE SEQUENCE [LARGE SCALE GENOMIC DNA]</scope>
    <source>
        <strain evidence="2 3">CXB654</strain>
    </source>
</reference>
<dbReference type="AlphaFoldDB" id="A0A852TVW4"/>
<proteinExistence type="predicted"/>
<keyword evidence="3" id="KW-1185">Reference proteome</keyword>
<comment type="caution">
    <text evidence="2">The sequence shown here is derived from an EMBL/GenBank/DDBJ whole genome shotgun (WGS) entry which is preliminary data.</text>
</comment>
<feature type="compositionally biased region" description="Basic and acidic residues" evidence="1">
    <location>
        <begin position="27"/>
        <end position="48"/>
    </location>
</feature>
<protein>
    <submittedName>
        <fullName evidence="2">Cold shock CspA family protein</fullName>
    </submittedName>
</protein>
<dbReference type="EMBL" id="JACCCC010000001">
    <property type="protein sequence ID" value="NYE47861.1"/>
    <property type="molecule type" value="Genomic_DNA"/>
</dbReference>